<feature type="domain" description="3-beta hydroxysteroid dehydrogenase/isomerase" evidence="3">
    <location>
        <begin position="4"/>
        <end position="251"/>
    </location>
</feature>
<dbReference type="RefSeq" id="WP_011938900.1">
    <property type="nucleotide sequence ID" value="NC_009483.1"/>
</dbReference>
<dbReference type="Pfam" id="PF01073">
    <property type="entry name" value="3Beta_HSD"/>
    <property type="match status" value="1"/>
</dbReference>
<dbReference type="PANTHER" id="PTHR43245:SF51">
    <property type="entry name" value="SHORT CHAIN DEHYDROGENASE_REDUCTASE FAMILY 42E, MEMBER 2"/>
    <property type="match status" value="1"/>
</dbReference>
<dbReference type="Proteomes" id="UP000006695">
    <property type="component" value="Chromosome"/>
</dbReference>
<accession>A5GFJ2</accession>
<reference evidence="4 5" key="1">
    <citation type="submission" date="2007-05" db="EMBL/GenBank/DDBJ databases">
        <title>Complete sequence of Geobacter uraniireducens Rf4.</title>
        <authorList>
            <consortium name="US DOE Joint Genome Institute"/>
            <person name="Copeland A."/>
            <person name="Lucas S."/>
            <person name="Lapidus A."/>
            <person name="Barry K."/>
            <person name="Detter J.C."/>
            <person name="Glavina del Rio T."/>
            <person name="Hammon N."/>
            <person name="Israni S."/>
            <person name="Dalin E."/>
            <person name="Tice H."/>
            <person name="Pitluck S."/>
            <person name="Chertkov O."/>
            <person name="Brettin T."/>
            <person name="Bruce D."/>
            <person name="Han C."/>
            <person name="Schmutz J."/>
            <person name="Larimer F."/>
            <person name="Land M."/>
            <person name="Hauser L."/>
            <person name="Kyrpides N."/>
            <person name="Mikhailova N."/>
            <person name="Shelobolina E."/>
            <person name="Aklujkar M."/>
            <person name="Lovley D."/>
            <person name="Richardson P."/>
        </authorList>
    </citation>
    <scope>NUCLEOTIDE SEQUENCE [LARGE SCALE GENOMIC DNA]</scope>
    <source>
        <strain evidence="4 5">Rf4</strain>
    </source>
</reference>
<evidence type="ECO:0000313" key="4">
    <source>
        <dbReference type="EMBL" id="ABQ26197.1"/>
    </source>
</evidence>
<dbReference type="PANTHER" id="PTHR43245">
    <property type="entry name" value="BIFUNCTIONAL POLYMYXIN RESISTANCE PROTEIN ARNA"/>
    <property type="match status" value="1"/>
</dbReference>
<dbReference type="EMBL" id="CP000698">
    <property type="protein sequence ID" value="ABQ26197.1"/>
    <property type="molecule type" value="Genomic_DNA"/>
</dbReference>
<dbReference type="STRING" id="351605.Gura_2007"/>
<keyword evidence="5" id="KW-1185">Reference proteome</keyword>
<dbReference type="InterPro" id="IPR002225">
    <property type="entry name" value="3Beta_OHSteriod_DH/Estase"/>
</dbReference>
<dbReference type="KEGG" id="gur:Gura_2007"/>
<proteinExistence type="inferred from homology"/>
<dbReference type="HOGENOM" id="CLU_007383_6_1_7"/>
<evidence type="ECO:0000313" key="5">
    <source>
        <dbReference type="Proteomes" id="UP000006695"/>
    </source>
</evidence>
<keyword evidence="2" id="KW-0560">Oxidoreductase</keyword>
<sequence>MRALVTGGGGFLGGAIARLLVERGDTVLSFSRGEYPELARLGVEQIQGDLADREAVLRAATGCDIVFHVAAKAGIWGSHAEYHRANVTGTENVLAACRHHGIGRLVYTGSPSVVFDGRDVEGGDESLPYPTHFEAHYPKTKALAEQLVLAANSPSLATVSLRPHLIWGPGDNHLVPRIVAKARAGKLRRIGNSPCLVDTVYVDNAAHAHLLAADRLVFGGAVSGKSYFISNGEPIPLWEMVNRILAAAGLPPLTRCVPPKVAYAAGVVCEGLWSLLHLAGEPPMTRFVARELATAHWFNISAARRDLGYVPQISIDEGLKRLKAWLAGASL</sequence>
<dbReference type="InterPro" id="IPR050177">
    <property type="entry name" value="Lipid_A_modif_metabolic_enz"/>
</dbReference>
<dbReference type="GO" id="GO:0016616">
    <property type="term" value="F:oxidoreductase activity, acting on the CH-OH group of donors, NAD or NADP as acceptor"/>
    <property type="evidence" value="ECO:0007669"/>
    <property type="project" value="InterPro"/>
</dbReference>
<dbReference type="SUPFAM" id="SSF51735">
    <property type="entry name" value="NAD(P)-binding Rossmann-fold domains"/>
    <property type="match status" value="1"/>
</dbReference>
<dbReference type="InterPro" id="IPR036291">
    <property type="entry name" value="NAD(P)-bd_dom_sf"/>
</dbReference>
<protein>
    <submittedName>
        <fullName evidence="4">3-beta hydroxysteroid dehydrogenase/isomerase</fullName>
    </submittedName>
</protein>
<name>A5GFJ2_GEOUR</name>
<evidence type="ECO:0000259" key="3">
    <source>
        <dbReference type="Pfam" id="PF01073"/>
    </source>
</evidence>
<keyword evidence="4" id="KW-0413">Isomerase</keyword>
<dbReference type="OrthoDB" id="9814124at2"/>
<dbReference type="GO" id="GO:0016853">
    <property type="term" value="F:isomerase activity"/>
    <property type="evidence" value="ECO:0007669"/>
    <property type="project" value="UniProtKB-KW"/>
</dbReference>
<evidence type="ECO:0000256" key="1">
    <source>
        <dbReference type="ARBA" id="ARBA00009219"/>
    </source>
</evidence>
<dbReference type="AlphaFoldDB" id="A5GFJ2"/>
<gene>
    <name evidence="4" type="ordered locus">Gura_2007</name>
</gene>
<comment type="similarity">
    <text evidence="1">Belongs to the 3-beta-HSD family.</text>
</comment>
<dbReference type="Gene3D" id="3.40.50.720">
    <property type="entry name" value="NAD(P)-binding Rossmann-like Domain"/>
    <property type="match status" value="1"/>
</dbReference>
<organism evidence="4 5">
    <name type="scientific">Geotalea uraniireducens (strain Rf4)</name>
    <name type="common">Geobacter uraniireducens</name>
    <dbReference type="NCBI Taxonomy" id="351605"/>
    <lineage>
        <taxon>Bacteria</taxon>
        <taxon>Pseudomonadati</taxon>
        <taxon>Thermodesulfobacteriota</taxon>
        <taxon>Desulfuromonadia</taxon>
        <taxon>Geobacterales</taxon>
        <taxon>Geobacteraceae</taxon>
        <taxon>Geotalea</taxon>
    </lineage>
</organism>
<evidence type="ECO:0000256" key="2">
    <source>
        <dbReference type="ARBA" id="ARBA00023002"/>
    </source>
</evidence>
<dbReference type="GO" id="GO:0006694">
    <property type="term" value="P:steroid biosynthetic process"/>
    <property type="evidence" value="ECO:0007669"/>
    <property type="project" value="InterPro"/>
</dbReference>